<organism evidence="1 2">
    <name type="scientific">Rhizopus microsporus ATCC 52813</name>
    <dbReference type="NCBI Taxonomy" id="1340429"/>
    <lineage>
        <taxon>Eukaryota</taxon>
        <taxon>Fungi</taxon>
        <taxon>Fungi incertae sedis</taxon>
        <taxon>Mucoromycota</taxon>
        <taxon>Mucoromycotina</taxon>
        <taxon>Mucoromycetes</taxon>
        <taxon>Mucorales</taxon>
        <taxon>Mucorineae</taxon>
        <taxon>Rhizopodaceae</taxon>
        <taxon>Rhizopus</taxon>
    </lineage>
</organism>
<evidence type="ECO:0000313" key="2">
    <source>
        <dbReference type="Proteomes" id="UP000242254"/>
    </source>
</evidence>
<dbReference type="GeneID" id="35446042"/>
<reference evidence="1 2" key="1">
    <citation type="journal article" date="2016" name="Proc. Natl. Acad. Sci. U.S.A.">
        <title>Lipid metabolic changes in an early divergent fungus govern the establishment of a mutualistic symbiosis with endobacteria.</title>
        <authorList>
            <person name="Lastovetsky O.A."/>
            <person name="Gaspar M.L."/>
            <person name="Mondo S.J."/>
            <person name="LaButti K.M."/>
            <person name="Sandor L."/>
            <person name="Grigoriev I.V."/>
            <person name="Henry S.A."/>
            <person name="Pawlowska T.E."/>
        </authorList>
    </citation>
    <scope>NUCLEOTIDE SEQUENCE [LARGE SCALE GENOMIC DNA]</scope>
    <source>
        <strain evidence="1 2">ATCC 52813</strain>
    </source>
</reference>
<evidence type="ECO:0000313" key="1">
    <source>
        <dbReference type="EMBL" id="PHZ08005.1"/>
    </source>
</evidence>
<sequence>MLSKKAKIELRKNDPNYAHKRAALKLLKVHPQQQRNCINLLQFTTRNEYSFIIEYFSKIITINFDTNKSLWSYKYKQRGRKNLAKDDYERRSAGASIDGIVDAQELNLDFLILEVPIPMWKED</sequence>
<accession>A0A2G4SGW3</accession>
<dbReference type="AlphaFoldDB" id="A0A2G4SGW3"/>
<protein>
    <submittedName>
        <fullName evidence="1">Uncharacterized protein</fullName>
    </submittedName>
</protein>
<dbReference type="Proteomes" id="UP000242254">
    <property type="component" value="Unassembled WGS sequence"/>
</dbReference>
<dbReference type="RefSeq" id="XP_023461713.1">
    <property type="nucleotide sequence ID" value="XM_023615053.1"/>
</dbReference>
<proteinExistence type="predicted"/>
<name>A0A2G4SGW3_RHIZD</name>
<gene>
    <name evidence="1" type="ORF">RHIMIDRAFT_316441</name>
</gene>
<dbReference type="EMBL" id="KZ303869">
    <property type="protein sequence ID" value="PHZ08005.1"/>
    <property type="molecule type" value="Genomic_DNA"/>
</dbReference>
<keyword evidence="2" id="KW-1185">Reference proteome</keyword>